<dbReference type="eggNOG" id="KOG0987">
    <property type="taxonomic scope" value="Eukaryota"/>
</dbReference>
<reference evidence="2" key="3">
    <citation type="submission" date="2015-04" db="UniProtKB">
        <authorList>
            <consortium name="EnsemblPlants"/>
        </authorList>
    </citation>
    <scope>IDENTIFICATION</scope>
    <source>
        <strain evidence="2">cv. Jemalong A17</strain>
    </source>
</reference>
<sequence length="201" mass="23293">MSGLVMDLDITYFNFMIVVMKWCLKNICTFIKESDKFIVFISQRKDNVYKINFSKLVDQKVVYALYGACQKEKIVKISFKTKNIVSTSIPLELLHIYHQRVKQINASAMYSRNIGGDLPSRAGVYWFNDNAGMPRLSLQPSNIPFKFQRRQLSITVWFAMTINKSQEITSRKGLKILITDENGDCINNTINVIYKEVFHNV</sequence>
<dbReference type="Proteomes" id="UP000002051">
    <property type="component" value="Chromosome 2"/>
</dbReference>
<name>G7IQR3_MEDTR</name>
<dbReference type="EMBL" id="CM001218">
    <property type="protein sequence ID" value="AES66109.1"/>
    <property type="molecule type" value="Genomic_DNA"/>
</dbReference>
<gene>
    <name evidence="1" type="ordered locus">MTR_2g062630</name>
</gene>
<keyword evidence="3" id="KW-1185">Reference proteome</keyword>
<protein>
    <submittedName>
        <fullName evidence="1 2">Uncharacterized protein</fullName>
    </submittedName>
</protein>
<reference evidence="1 3" key="1">
    <citation type="journal article" date="2011" name="Nature">
        <title>The Medicago genome provides insight into the evolution of rhizobial symbioses.</title>
        <authorList>
            <person name="Young N.D."/>
            <person name="Debelle F."/>
            <person name="Oldroyd G.E."/>
            <person name="Geurts R."/>
            <person name="Cannon S.B."/>
            <person name="Udvardi M.K."/>
            <person name="Benedito V.A."/>
            <person name="Mayer K.F."/>
            <person name="Gouzy J."/>
            <person name="Schoof H."/>
            <person name="Van de Peer Y."/>
            <person name="Proost S."/>
            <person name="Cook D.R."/>
            <person name="Meyers B.C."/>
            <person name="Spannagl M."/>
            <person name="Cheung F."/>
            <person name="De Mita S."/>
            <person name="Krishnakumar V."/>
            <person name="Gundlach H."/>
            <person name="Zhou S."/>
            <person name="Mudge J."/>
            <person name="Bharti A.K."/>
            <person name="Murray J.D."/>
            <person name="Naoumkina M.A."/>
            <person name="Rosen B."/>
            <person name="Silverstein K.A."/>
            <person name="Tang H."/>
            <person name="Rombauts S."/>
            <person name="Zhao P.X."/>
            <person name="Zhou P."/>
            <person name="Barbe V."/>
            <person name="Bardou P."/>
            <person name="Bechner M."/>
            <person name="Bellec A."/>
            <person name="Berger A."/>
            <person name="Berges H."/>
            <person name="Bidwell S."/>
            <person name="Bisseling T."/>
            <person name="Choisne N."/>
            <person name="Couloux A."/>
            <person name="Denny R."/>
            <person name="Deshpande S."/>
            <person name="Dai X."/>
            <person name="Doyle J.J."/>
            <person name="Dudez A.M."/>
            <person name="Farmer A.D."/>
            <person name="Fouteau S."/>
            <person name="Franken C."/>
            <person name="Gibelin C."/>
            <person name="Gish J."/>
            <person name="Goldstein S."/>
            <person name="Gonzalez A.J."/>
            <person name="Green P.J."/>
            <person name="Hallab A."/>
            <person name="Hartog M."/>
            <person name="Hua A."/>
            <person name="Humphray S.J."/>
            <person name="Jeong D.H."/>
            <person name="Jing Y."/>
            <person name="Jocker A."/>
            <person name="Kenton S.M."/>
            <person name="Kim D.J."/>
            <person name="Klee K."/>
            <person name="Lai H."/>
            <person name="Lang C."/>
            <person name="Lin S."/>
            <person name="Macmil S.L."/>
            <person name="Magdelenat G."/>
            <person name="Matthews L."/>
            <person name="McCorrison J."/>
            <person name="Monaghan E.L."/>
            <person name="Mun J.H."/>
            <person name="Najar F.Z."/>
            <person name="Nicholson C."/>
            <person name="Noirot C."/>
            <person name="O'Bleness M."/>
            <person name="Paule C.R."/>
            <person name="Poulain J."/>
            <person name="Prion F."/>
            <person name="Qin B."/>
            <person name="Qu C."/>
            <person name="Retzel E.F."/>
            <person name="Riddle C."/>
            <person name="Sallet E."/>
            <person name="Samain S."/>
            <person name="Samson N."/>
            <person name="Sanders I."/>
            <person name="Saurat O."/>
            <person name="Scarpelli C."/>
            <person name="Schiex T."/>
            <person name="Segurens B."/>
            <person name="Severin A.J."/>
            <person name="Sherrier D.J."/>
            <person name="Shi R."/>
            <person name="Sims S."/>
            <person name="Singer S.R."/>
            <person name="Sinharoy S."/>
            <person name="Sterck L."/>
            <person name="Viollet A."/>
            <person name="Wang B.B."/>
            <person name="Wang K."/>
            <person name="Wang M."/>
            <person name="Wang X."/>
            <person name="Warfsmann J."/>
            <person name="Weissenbach J."/>
            <person name="White D.D."/>
            <person name="White J.D."/>
            <person name="Wiley G.B."/>
            <person name="Wincker P."/>
            <person name="Xing Y."/>
            <person name="Yang L."/>
            <person name="Yao Z."/>
            <person name="Ying F."/>
            <person name="Zhai J."/>
            <person name="Zhou L."/>
            <person name="Zuber A."/>
            <person name="Denarie J."/>
            <person name="Dixon R.A."/>
            <person name="May G.D."/>
            <person name="Schwartz D.C."/>
            <person name="Rogers J."/>
            <person name="Quetier F."/>
            <person name="Town C.D."/>
            <person name="Roe B.A."/>
        </authorList>
    </citation>
    <scope>NUCLEOTIDE SEQUENCE [LARGE SCALE GENOMIC DNA]</scope>
    <source>
        <strain evidence="1">A17</strain>
        <strain evidence="2 3">cv. Jemalong A17</strain>
    </source>
</reference>
<dbReference type="PaxDb" id="3880-AES66109"/>
<dbReference type="AlphaFoldDB" id="G7IQR3"/>
<dbReference type="HOGENOM" id="CLU_1362226_0_0_1"/>
<evidence type="ECO:0000313" key="2">
    <source>
        <dbReference type="EnsemblPlants" id="AES66109"/>
    </source>
</evidence>
<accession>G7IQR3</accession>
<organism evidence="1 3">
    <name type="scientific">Medicago truncatula</name>
    <name type="common">Barrel medic</name>
    <name type="synonym">Medicago tribuloides</name>
    <dbReference type="NCBI Taxonomy" id="3880"/>
    <lineage>
        <taxon>Eukaryota</taxon>
        <taxon>Viridiplantae</taxon>
        <taxon>Streptophyta</taxon>
        <taxon>Embryophyta</taxon>
        <taxon>Tracheophyta</taxon>
        <taxon>Spermatophyta</taxon>
        <taxon>Magnoliopsida</taxon>
        <taxon>eudicotyledons</taxon>
        <taxon>Gunneridae</taxon>
        <taxon>Pentapetalae</taxon>
        <taxon>rosids</taxon>
        <taxon>fabids</taxon>
        <taxon>Fabales</taxon>
        <taxon>Fabaceae</taxon>
        <taxon>Papilionoideae</taxon>
        <taxon>50 kb inversion clade</taxon>
        <taxon>NPAAA clade</taxon>
        <taxon>Hologalegina</taxon>
        <taxon>IRL clade</taxon>
        <taxon>Trifolieae</taxon>
        <taxon>Medicago</taxon>
    </lineage>
</organism>
<dbReference type="EnsemblPlants" id="AES66109">
    <property type="protein sequence ID" value="AES66109"/>
    <property type="gene ID" value="MTR_2g062630"/>
</dbReference>
<reference evidence="1 3" key="2">
    <citation type="journal article" date="2014" name="BMC Genomics">
        <title>An improved genome release (version Mt4.0) for the model legume Medicago truncatula.</title>
        <authorList>
            <person name="Tang H."/>
            <person name="Krishnakumar V."/>
            <person name="Bidwell S."/>
            <person name="Rosen B."/>
            <person name="Chan A."/>
            <person name="Zhou S."/>
            <person name="Gentzbittel L."/>
            <person name="Childs K.L."/>
            <person name="Yandell M."/>
            <person name="Gundlach H."/>
            <person name="Mayer K.F."/>
            <person name="Schwartz D.C."/>
            <person name="Town C.D."/>
        </authorList>
    </citation>
    <scope>GENOME REANNOTATION</scope>
    <source>
        <strain evidence="2 3">cv. Jemalong A17</strain>
    </source>
</reference>
<evidence type="ECO:0000313" key="1">
    <source>
        <dbReference type="EMBL" id="AES66109.1"/>
    </source>
</evidence>
<evidence type="ECO:0000313" key="3">
    <source>
        <dbReference type="Proteomes" id="UP000002051"/>
    </source>
</evidence>
<proteinExistence type="predicted"/>